<comment type="caution">
    <text evidence="1">The sequence shown here is derived from an EMBL/GenBank/DDBJ whole genome shotgun (WGS) entry which is preliminary data.</text>
</comment>
<accession>A0A9Q0LPR6</accession>
<gene>
    <name evidence="1" type="ORF">M0811_07230</name>
</gene>
<evidence type="ECO:0000313" key="1">
    <source>
        <dbReference type="EMBL" id="KAJ5075660.1"/>
    </source>
</evidence>
<evidence type="ECO:0000313" key="2">
    <source>
        <dbReference type="Proteomes" id="UP001149090"/>
    </source>
</evidence>
<dbReference type="Proteomes" id="UP001149090">
    <property type="component" value="Unassembled WGS sequence"/>
</dbReference>
<dbReference type="EMBL" id="JAPDFW010000064">
    <property type="protein sequence ID" value="KAJ5075660.1"/>
    <property type="molecule type" value="Genomic_DNA"/>
</dbReference>
<reference evidence="1" key="1">
    <citation type="submission" date="2022-10" db="EMBL/GenBank/DDBJ databases">
        <title>Novel sulphate-reducing endosymbionts in the free-living metamonad Anaeramoeba.</title>
        <authorList>
            <person name="Jerlstrom-Hultqvist J."/>
            <person name="Cepicka I."/>
            <person name="Gallot-Lavallee L."/>
            <person name="Salas-Leiva D."/>
            <person name="Curtis B.A."/>
            <person name="Zahonova K."/>
            <person name="Pipaliya S."/>
            <person name="Dacks J."/>
            <person name="Roger A.J."/>
        </authorList>
    </citation>
    <scope>NUCLEOTIDE SEQUENCE</scope>
    <source>
        <strain evidence="1">BMAN</strain>
    </source>
</reference>
<dbReference type="AlphaFoldDB" id="A0A9Q0LPR6"/>
<protein>
    <submittedName>
        <fullName evidence="1">Sin3b-related</fullName>
    </submittedName>
</protein>
<sequence length="210" mass="25684">MFNLDLSSHIKLVIKNETENQNQKKNKKKNKKKNDPNINIFYGENRFYQFLIFYHLLYSQIMEIKKELSNKKFSKFMQNIEQLFQKSISKEKFFSTSEQIFGNFSRFYLWKFIKIFEQFCIRGLKLITSHKTQKLIEFYLRNDYENDYLQNVKELLNNEDIFKFTSKKIIIIKENNTNRRGKTNQEKKEEIEIHLTIDLIRKKKGKDLKF</sequence>
<organism evidence="1 2">
    <name type="scientific">Anaeramoeba ignava</name>
    <name type="common">Anaerobic marine amoeba</name>
    <dbReference type="NCBI Taxonomy" id="1746090"/>
    <lineage>
        <taxon>Eukaryota</taxon>
        <taxon>Metamonada</taxon>
        <taxon>Anaeramoebidae</taxon>
        <taxon>Anaeramoeba</taxon>
    </lineage>
</organism>
<keyword evidence="2" id="KW-1185">Reference proteome</keyword>
<name>A0A9Q0LPR6_ANAIG</name>
<proteinExistence type="predicted"/>